<dbReference type="GO" id="GO:0004693">
    <property type="term" value="F:cyclin-dependent protein serine/threonine kinase activity"/>
    <property type="evidence" value="ECO:0000318"/>
    <property type="project" value="GO_Central"/>
</dbReference>
<name>T1F4Z9_HELRO</name>
<dbReference type="GO" id="GO:0005634">
    <property type="term" value="C:nucleus"/>
    <property type="evidence" value="ECO:0000318"/>
    <property type="project" value="GO_Central"/>
</dbReference>
<evidence type="ECO:0000256" key="5">
    <source>
        <dbReference type="ARBA" id="ARBA00022741"/>
    </source>
</evidence>
<evidence type="ECO:0000256" key="3">
    <source>
        <dbReference type="ARBA" id="ARBA00022527"/>
    </source>
</evidence>
<evidence type="ECO:0000256" key="11">
    <source>
        <dbReference type="RuleBase" id="RU000304"/>
    </source>
</evidence>
<evidence type="ECO:0000313" key="13">
    <source>
        <dbReference type="EMBL" id="ESO05052.1"/>
    </source>
</evidence>
<keyword evidence="7 10" id="KW-0067">ATP-binding</keyword>
<organism evidence="14 15">
    <name type="scientific">Helobdella robusta</name>
    <name type="common">Californian leech</name>
    <dbReference type="NCBI Taxonomy" id="6412"/>
    <lineage>
        <taxon>Eukaryota</taxon>
        <taxon>Metazoa</taxon>
        <taxon>Spiralia</taxon>
        <taxon>Lophotrochozoa</taxon>
        <taxon>Annelida</taxon>
        <taxon>Clitellata</taxon>
        <taxon>Hirudinea</taxon>
        <taxon>Rhynchobdellida</taxon>
        <taxon>Glossiphoniidae</taxon>
        <taxon>Helobdella</taxon>
    </lineage>
</organism>
<dbReference type="OrthoDB" id="1732493at2759"/>
<evidence type="ECO:0000256" key="7">
    <source>
        <dbReference type="ARBA" id="ARBA00022840"/>
    </source>
</evidence>
<dbReference type="GO" id="GO:0010468">
    <property type="term" value="P:regulation of gene expression"/>
    <property type="evidence" value="ECO:0000318"/>
    <property type="project" value="GO_Central"/>
</dbReference>
<evidence type="ECO:0000313" key="15">
    <source>
        <dbReference type="Proteomes" id="UP000015101"/>
    </source>
</evidence>
<dbReference type="Gene3D" id="1.10.510.10">
    <property type="entry name" value="Transferase(Phosphotransferase) domain 1"/>
    <property type="match status" value="1"/>
</dbReference>
<proteinExistence type="inferred from homology"/>
<feature type="domain" description="Protein kinase" evidence="12">
    <location>
        <begin position="4"/>
        <end position="284"/>
    </location>
</feature>
<dbReference type="InterPro" id="IPR008271">
    <property type="entry name" value="Ser/Thr_kinase_AS"/>
</dbReference>
<dbReference type="EMBL" id="AMQM01004032">
    <property type="status" value="NOT_ANNOTATED_CDS"/>
    <property type="molecule type" value="Genomic_DNA"/>
</dbReference>
<dbReference type="CDD" id="cd07829">
    <property type="entry name" value="STKc_CDK_like"/>
    <property type="match status" value="1"/>
</dbReference>
<reference evidence="14" key="3">
    <citation type="submission" date="2015-06" db="UniProtKB">
        <authorList>
            <consortium name="EnsemblMetazoa"/>
        </authorList>
    </citation>
    <scope>IDENTIFICATION</scope>
</reference>
<dbReference type="EnsemblMetazoa" id="HelroT172067">
    <property type="protein sequence ID" value="HelroP172067"/>
    <property type="gene ID" value="HelroG172067"/>
</dbReference>
<dbReference type="GO" id="GO:0010389">
    <property type="term" value="P:regulation of G2/M transition of mitotic cell cycle"/>
    <property type="evidence" value="ECO:0000318"/>
    <property type="project" value="GO_Central"/>
</dbReference>
<evidence type="ECO:0000256" key="9">
    <source>
        <dbReference type="ARBA" id="ARBA00048367"/>
    </source>
</evidence>
<dbReference type="PANTHER" id="PTHR24056:SF254">
    <property type="entry name" value="CYCLIN-DEPENDENT KINASE 2"/>
    <property type="match status" value="1"/>
</dbReference>
<comment type="similarity">
    <text evidence="1">Belongs to the protein kinase superfamily. CMGC Ser/Thr protein kinase family. CDC2/CDKX subfamily.</text>
</comment>
<dbReference type="eggNOG" id="KOG0594">
    <property type="taxonomic scope" value="Eukaryota"/>
</dbReference>
<feature type="binding site" evidence="10">
    <location>
        <position position="34"/>
    </location>
    <ligand>
        <name>ATP</name>
        <dbReference type="ChEBI" id="CHEBI:30616"/>
    </ligand>
</feature>
<evidence type="ECO:0000256" key="4">
    <source>
        <dbReference type="ARBA" id="ARBA00022679"/>
    </source>
</evidence>
<protein>
    <recommendedName>
        <fullName evidence="2">cyclin-dependent kinase</fullName>
        <ecNumber evidence="2">2.7.11.22</ecNumber>
    </recommendedName>
</protein>
<dbReference type="GO" id="GO:0090068">
    <property type="term" value="P:positive regulation of cell cycle process"/>
    <property type="evidence" value="ECO:0007669"/>
    <property type="project" value="UniProtKB-ARBA"/>
</dbReference>
<dbReference type="GO" id="GO:0007165">
    <property type="term" value="P:signal transduction"/>
    <property type="evidence" value="ECO:0000318"/>
    <property type="project" value="GO_Central"/>
</dbReference>
<dbReference type="GO" id="GO:0000082">
    <property type="term" value="P:G1/S transition of mitotic cell cycle"/>
    <property type="evidence" value="ECO:0000318"/>
    <property type="project" value="GO_Central"/>
</dbReference>
<dbReference type="InParanoid" id="T1F4Z9"/>
<keyword evidence="4" id="KW-0808">Transferase</keyword>
<dbReference type="SUPFAM" id="SSF56112">
    <property type="entry name" value="Protein kinase-like (PK-like)"/>
    <property type="match status" value="1"/>
</dbReference>
<dbReference type="HOGENOM" id="CLU_000288_181_1_1"/>
<keyword evidence="5 10" id="KW-0547">Nucleotide-binding</keyword>
<accession>T1F4Z9</accession>
<dbReference type="PROSITE" id="PS00107">
    <property type="entry name" value="PROTEIN_KINASE_ATP"/>
    <property type="match status" value="1"/>
</dbReference>
<dbReference type="FunFam" id="3.30.200.20:FF:000375">
    <property type="entry name" value="Cell division related protein kinase 2"/>
    <property type="match status" value="1"/>
</dbReference>
<dbReference type="EMBL" id="KB096411">
    <property type="protein sequence ID" value="ESO05052.1"/>
    <property type="molecule type" value="Genomic_DNA"/>
</dbReference>
<dbReference type="KEGG" id="hro:HELRODRAFT_172067"/>
<dbReference type="SMART" id="SM00220">
    <property type="entry name" value="S_TKc"/>
    <property type="match status" value="1"/>
</dbReference>
<dbReference type="InterPro" id="IPR000719">
    <property type="entry name" value="Prot_kinase_dom"/>
</dbReference>
<dbReference type="InterPro" id="IPR011009">
    <property type="entry name" value="Kinase-like_dom_sf"/>
</dbReference>
<dbReference type="GO" id="GO:0005737">
    <property type="term" value="C:cytoplasm"/>
    <property type="evidence" value="ECO:0000318"/>
    <property type="project" value="GO_Central"/>
</dbReference>
<dbReference type="GO" id="GO:0030332">
    <property type="term" value="F:cyclin binding"/>
    <property type="evidence" value="ECO:0000318"/>
    <property type="project" value="GO_Central"/>
</dbReference>
<evidence type="ECO:0000313" key="14">
    <source>
        <dbReference type="EnsemblMetazoa" id="HelroP172067"/>
    </source>
</evidence>
<dbReference type="PROSITE" id="PS00108">
    <property type="entry name" value="PROTEIN_KINASE_ST"/>
    <property type="match status" value="1"/>
</dbReference>
<gene>
    <name evidence="14" type="primary">20203898</name>
    <name evidence="13" type="ORF">HELRODRAFT_172067</name>
</gene>
<keyword evidence="3 11" id="KW-0723">Serine/threonine-protein kinase</keyword>
<evidence type="ECO:0000256" key="2">
    <source>
        <dbReference type="ARBA" id="ARBA00012425"/>
    </source>
</evidence>
<reference evidence="15" key="1">
    <citation type="submission" date="2012-12" db="EMBL/GenBank/DDBJ databases">
        <authorList>
            <person name="Hellsten U."/>
            <person name="Grimwood J."/>
            <person name="Chapman J.A."/>
            <person name="Shapiro H."/>
            <person name="Aerts A."/>
            <person name="Otillar R.P."/>
            <person name="Terry A.Y."/>
            <person name="Boore J.L."/>
            <person name="Simakov O."/>
            <person name="Marletaz F."/>
            <person name="Cho S.-J."/>
            <person name="Edsinger-Gonzales E."/>
            <person name="Havlak P."/>
            <person name="Kuo D.-H."/>
            <person name="Larsson T."/>
            <person name="Lv J."/>
            <person name="Arendt D."/>
            <person name="Savage R."/>
            <person name="Osoegawa K."/>
            <person name="de Jong P."/>
            <person name="Lindberg D.R."/>
            <person name="Seaver E.C."/>
            <person name="Weisblat D.A."/>
            <person name="Putnam N.H."/>
            <person name="Grigoriev I.V."/>
            <person name="Rokhsar D.S."/>
        </authorList>
    </citation>
    <scope>NUCLEOTIDE SEQUENCE</scope>
</reference>
<dbReference type="InterPro" id="IPR050108">
    <property type="entry name" value="CDK"/>
</dbReference>
<dbReference type="STRING" id="6412.T1F4Z9"/>
<comment type="catalytic activity">
    <reaction evidence="8">
        <text>L-threonyl-[protein] + ATP = O-phospho-L-threonyl-[protein] + ADP + H(+)</text>
        <dbReference type="Rhea" id="RHEA:46608"/>
        <dbReference type="Rhea" id="RHEA-COMP:11060"/>
        <dbReference type="Rhea" id="RHEA-COMP:11605"/>
        <dbReference type="ChEBI" id="CHEBI:15378"/>
        <dbReference type="ChEBI" id="CHEBI:30013"/>
        <dbReference type="ChEBI" id="CHEBI:30616"/>
        <dbReference type="ChEBI" id="CHEBI:61977"/>
        <dbReference type="ChEBI" id="CHEBI:456216"/>
        <dbReference type="EC" id="2.7.11.22"/>
    </reaction>
</comment>
<reference evidence="13 15" key="2">
    <citation type="journal article" date="2013" name="Nature">
        <title>Insights into bilaterian evolution from three spiralian genomes.</title>
        <authorList>
            <person name="Simakov O."/>
            <person name="Marletaz F."/>
            <person name="Cho S.J."/>
            <person name="Edsinger-Gonzales E."/>
            <person name="Havlak P."/>
            <person name="Hellsten U."/>
            <person name="Kuo D.H."/>
            <person name="Larsson T."/>
            <person name="Lv J."/>
            <person name="Arendt D."/>
            <person name="Savage R."/>
            <person name="Osoegawa K."/>
            <person name="de Jong P."/>
            <person name="Grimwood J."/>
            <person name="Chapman J.A."/>
            <person name="Shapiro H."/>
            <person name="Aerts A."/>
            <person name="Otillar R.P."/>
            <person name="Terry A.Y."/>
            <person name="Boore J.L."/>
            <person name="Grigoriev I.V."/>
            <person name="Lindberg D.R."/>
            <person name="Seaver E.C."/>
            <person name="Weisblat D.A."/>
            <person name="Putnam N.H."/>
            <person name="Rokhsar D.S."/>
        </authorList>
    </citation>
    <scope>NUCLEOTIDE SEQUENCE</scope>
</reference>
<dbReference type="FunFam" id="1.10.510.10:FF:000706">
    <property type="entry name" value="Cyclin-dependent kinase 1"/>
    <property type="match status" value="1"/>
</dbReference>
<dbReference type="PROSITE" id="PS50011">
    <property type="entry name" value="PROTEIN_KINASE_DOM"/>
    <property type="match status" value="1"/>
</dbReference>
<keyword evidence="6" id="KW-0418">Kinase</keyword>
<dbReference type="Pfam" id="PF00069">
    <property type="entry name" value="Pkinase"/>
    <property type="match status" value="1"/>
</dbReference>
<dbReference type="OMA" id="NWHEFPQ"/>
<dbReference type="GO" id="GO:0005524">
    <property type="term" value="F:ATP binding"/>
    <property type="evidence" value="ECO:0007669"/>
    <property type="project" value="UniProtKB-UniRule"/>
</dbReference>
<evidence type="ECO:0000256" key="6">
    <source>
        <dbReference type="ARBA" id="ARBA00022777"/>
    </source>
</evidence>
<dbReference type="GO" id="GO:0051446">
    <property type="term" value="P:positive regulation of meiotic cell cycle"/>
    <property type="evidence" value="ECO:0007669"/>
    <property type="project" value="UniProtKB-ARBA"/>
</dbReference>
<dbReference type="Proteomes" id="UP000015101">
    <property type="component" value="Unassembled WGS sequence"/>
</dbReference>
<dbReference type="InterPro" id="IPR017441">
    <property type="entry name" value="Protein_kinase_ATP_BS"/>
</dbReference>
<evidence type="ECO:0000256" key="8">
    <source>
        <dbReference type="ARBA" id="ARBA00047811"/>
    </source>
</evidence>
<evidence type="ECO:0000259" key="12">
    <source>
        <dbReference type="PROSITE" id="PS50011"/>
    </source>
</evidence>
<sequence length="287" mass="33277">MENYRKIEKIGEGTYGKVYKAKDRRNGQLVAIKKILIEKDDGIPCTAVREVALLKELKHASIVELLDVIITDTNIYLAFEYLDFDLNKYMKKYENGLPPRLIQSFMKQLLKGLVHCHVRKIVHRDLKPQNILVDKEGNVKIADFGLSRSFEAQLETYTHEVVTLWYRCPEILLGCKVYGFGVDIWSLACIFVEMFQKKTLFRGDSEIGQLFQIFHALGTPNTESNPNLLKLPYFNVTFPKWPKKPLSDIIPGLPTEAYVMLEKMLQYEPSQRITCEDALREQYFQTT</sequence>
<dbReference type="RefSeq" id="XP_009016985.1">
    <property type="nucleotide sequence ID" value="XM_009018737.1"/>
</dbReference>
<dbReference type="PANTHER" id="PTHR24056">
    <property type="entry name" value="CELL DIVISION PROTEIN KINASE"/>
    <property type="match status" value="1"/>
</dbReference>
<keyword evidence="15" id="KW-1185">Reference proteome</keyword>
<dbReference type="Gene3D" id="3.30.200.20">
    <property type="entry name" value="Phosphorylase Kinase, domain 1"/>
    <property type="match status" value="1"/>
</dbReference>
<dbReference type="EC" id="2.7.11.22" evidence="2"/>
<dbReference type="AlphaFoldDB" id="T1F4Z9"/>
<evidence type="ECO:0000256" key="1">
    <source>
        <dbReference type="ARBA" id="ARBA00006485"/>
    </source>
</evidence>
<dbReference type="CTD" id="20203898"/>
<dbReference type="GO" id="GO:0000307">
    <property type="term" value="C:cyclin-dependent protein kinase holoenzyme complex"/>
    <property type="evidence" value="ECO:0000318"/>
    <property type="project" value="GO_Central"/>
</dbReference>
<comment type="catalytic activity">
    <reaction evidence="9">
        <text>L-seryl-[protein] + ATP = O-phospho-L-seryl-[protein] + ADP + H(+)</text>
        <dbReference type="Rhea" id="RHEA:17989"/>
        <dbReference type="Rhea" id="RHEA-COMP:9863"/>
        <dbReference type="Rhea" id="RHEA-COMP:11604"/>
        <dbReference type="ChEBI" id="CHEBI:15378"/>
        <dbReference type="ChEBI" id="CHEBI:29999"/>
        <dbReference type="ChEBI" id="CHEBI:30616"/>
        <dbReference type="ChEBI" id="CHEBI:83421"/>
        <dbReference type="ChEBI" id="CHEBI:456216"/>
        <dbReference type="EC" id="2.7.11.22"/>
    </reaction>
</comment>
<dbReference type="GeneID" id="20203898"/>
<evidence type="ECO:0000256" key="10">
    <source>
        <dbReference type="PROSITE-ProRule" id="PRU10141"/>
    </source>
</evidence>